<proteinExistence type="predicted"/>
<dbReference type="Proteomes" id="UP001054857">
    <property type="component" value="Unassembled WGS sequence"/>
</dbReference>
<gene>
    <name evidence="3" type="ORF">Agub_g12985</name>
</gene>
<evidence type="ECO:0000256" key="1">
    <source>
        <dbReference type="SAM" id="MobiDB-lite"/>
    </source>
</evidence>
<evidence type="ECO:0000313" key="4">
    <source>
        <dbReference type="Proteomes" id="UP001054857"/>
    </source>
</evidence>
<keyword evidence="2" id="KW-0472">Membrane</keyword>
<feature type="compositionally biased region" description="Low complexity" evidence="1">
    <location>
        <begin position="109"/>
        <end position="126"/>
    </location>
</feature>
<comment type="caution">
    <text evidence="3">The sequence shown here is derived from an EMBL/GenBank/DDBJ whole genome shotgun (WGS) entry which is preliminary data.</text>
</comment>
<keyword evidence="4" id="KW-1185">Reference proteome</keyword>
<feature type="transmembrane region" description="Helical" evidence="2">
    <location>
        <begin position="65"/>
        <end position="83"/>
    </location>
</feature>
<sequence>MASELSRLIEAELTSQGFYKDAKSKEQTMDDVEAPHQVLNGKLRVEARVKEQQHQKTLLSFKRSICIGGGVLVVVILCMVLAFKAKSVPAGIVPSGAVASRTNPPPPASHSSTAPDATKSGSGAAASDDDDAGEAKDPSAEQPDAAALSSLDSSPSEGNDGDASKEATEADALGDYSGIGSGGNNSTLSPELSAEEIEEEEIEKEIEEELEGEDYEEGLGEE</sequence>
<feature type="compositionally biased region" description="Acidic residues" evidence="1">
    <location>
        <begin position="193"/>
        <end position="222"/>
    </location>
</feature>
<feature type="non-terminal residue" evidence="3">
    <location>
        <position position="1"/>
    </location>
</feature>
<evidence type="ECO:0000313" key="3">
    <source>
        <dbReference type="EMBL" id="GFR50728.1"/>
    </source>
</evidence>
<feature type="compositionally biased region" description="Low complexity" evidence="1">
    <location>
        <begin position="143"/>
        <end position="156"/>
    </location>
</feature>
<name>A0AAD3DZK1_9CHLO</name>
<accession>A0AAD3DZK1</accession>
<keyword evidence="2" id="KW-0812">Transmembrane</keyword>
<feature type="region of interest" description="Disordered" evidence="1">
    <location>
        <begin position="98"/>
        <end position="222"/>
    </location>
</feature>
<evidence type="ECO:0000256" key="2">
    <source>
        <dbReference type="SAM" id="Phobius"/>
    </source>
</evidence>
<organism evidence="3 4">
    <name type="scientific">Astrephomene gubernaculifera</name>
    <dbReference type="NCBI Taxonomy" id="47775"/>
    <lineage>
        <taxon>Eukaryota</taxon>
        <taxon>Viridiplantae</taxon>
        <taxon>Chlorophyta</taxon>
        <taxon>core chlorophytes</taxon>
        <taxon>Chlorophyceae</taxon>
        <taxon>CS clade</taxon>
        <taxon>Chlamydomonadales</taxon>
        <taxon>Astrephomenaceae</taxon>
        <taxon>Astrephomene</taxon>
    </lineage>
</organism>
<keyword evidence="2" id="KW-1133">Transmembrane helix</keyword>
<dbReference type="AlphaFoldDB" id="A0AAD3DZK1"/>
<dbReference type="EMBL" id="BMAR01000040">
    <property type="protein sequence ID" value="GFR50728.1"/>
    <property type="molecule type" value="Genomic_DNA"/>
</dbReference>
<protein>
    <submittedName>
        <fullName evidence="3">Uncharacterized protein</fullName>
    </submittedName>
</protein>
<reference evidence="3 4" key="1">
    <citation type="journal article" date="2021" name="Sci. Rep.">
        <title>Genome sequencing of the multicellular alga Astrephomene provides insights into convergent evolution of germ-soma differentiation.</title>
        <authorList>
            <person name="Yamashita S."/>
            <person name="Yamamoto K."/>
            <person name="Matsuzaki R."/>
            <person name="Suzuki S."/>
            <person name="Yamaguchi H."/>
            <person name="Hirooka S."/>
            <person name="Minakuchi Y."/>
            <person name="Miyagishima S."/>
            <person name="Kawachi M."/>
            <person name="Toyoda A."/>
            <person name="Nozaki H."/>
        </authorList>
    </citation>
    <scope>NUCLEOTIDE SEQUENCE [LARGE SCALE GENOMIC DNA]</scope>
    <source>
        <strain evidence="3 4">NIES-4017</strain>
    </source>
</reference>